<dbReference type="SMART" id="SM00228">
    <property type="entry name" value="PDZ"/>
    <property type="match status" value="2"/>
</dbReference>
<comment type="similarity">
    <text evidence="1">Belongs to the peptidase S1C family.</text>
</comment>
<dbReference type="PANTHER" id="PTHR22939:SF129">
    <property type="entry name" value="SERINE PROTEASE HTRA2, MITOCHONDRIAL"/>
    <property type="match status" value="1"/>
</dbReference>
<dbReference type="Gene3D" id="3.40.50.1820">
    <property type="entry name" value="alpha/beta hydrolase"/>
    <property type="match status" value="1"/>
</dbReference>
<feature type="chain" id="PRO_5023037755" evidence="4">
    <location>
        <begin position="26"/>
        <end position="661"/>
    </location>
</feature>
<name>A0A5B9QN73_9BACT</name>
<feature type="domain" description="PDZ" evidence="5">
    <location>
        <begin position="337"/>
        <end position="422"/>
    </location>
</feature>
<feature type="domain" description="PDZ" evidence="5">
    <location>
        <begin position="239"/>
        <end position="327"/>
    </location>
</feature>
<reference evidence="6 7" key="1">
    <citation type="submission" date="2019-08" db="EMBL/GenBank/DDBJ databases">
        <title>Deep-cultivation of Planctomycetes and their phenomic and genomic characterization uncovers novel biology.</title>
        <authorList>
            <person name="Wiegand S."/>
            <person name="Jogler M."/>
            <person name="Boedeker C."/>
            <person name="Pinto D."/>
            <person name="Vollmers J."/>
            <person name="Rivas-Marin E."/>
            <person name="Kohn T."/>
            <person name="Peeters S.H."/>
            <person name="Heuer A."/>
            <person name="Rast P."/>
            <person name="Oberbeckmann S."/>
            <person name="Bunk B."/>
            <person name="Jeske O."/>
            <person name="Meyerdierks A."/>
            <person name="Storesund J.E."/>
            <person name="Kallscheuer N."/>
            <person name="Luecker S."/>
            <person name="Lage O.M."/>
            <person name="Pohl T."/>
            <person name="Merkel B.J."/>
            <person name="Hornburger P."/>
            <person name="Mueller R.-W."/>
            <person name="Bruemmer F."/>
            <person name="Labrenz M."/>
            <person name="Spormann A.M."/>
            <person name="Op den Camp H."/>
            <person name="Overmann J."/>
            <person name="Amann R."/>
            <person name="Jetten M.S.M."/>
            <person name="Mascher T."/>
            <person name="Medema M.H."/>
            <person name="Devos D.P."/>
            <person name="Kaster A.-K."/>
            <person name="Ovreas L."/>
            <person name="Rohde M."/>
            <person name="Galperin M.Y."/>
            <person name="Jogler C."/>
        </authorList>
    </citation>
    <scope>NUCLEOTIDE SEQUENCE [LARGE SCALE GENOMIC DNA]</scope>
    <source>
        <strain evidence="6 7">Pr1d</strain>
    </source>
</reference>
<sequence length="661" mass="71111" precursor="true">MQKNRLFPICIVALSLCLVSQTSILATEYKYALENAAAHQATAAVADSVVQIRTVGGLERVGKTQLSQGPLSGLIITADGYVVSSAFNFAQQPSSILVRLPSGKQVSANLVARDLNRMLVLLKVDSDEPLPVPEAVPTDEFAVGQWAIALGRTFQTDKVDVSLGIISALNRMHGRVVQTDANISAANYGGPLVDIHGRVFGVLVPMSPQSSDSGPENAVAGAEFYDSGIGFAVPLEHVYSMLDRWREGEDLLPGKLGIGLKSGSSYTEPPTITTVWPASPAAEAGWQPNDTIVAADGTAVETQSQLQFLLKPRYAGDSITFSLRRGSGETAEEFDSEITLAGQLAPYRHSFFGILPAADGKAEGIDVAKVWPNSPAEVAGVRAGDRITKIGSTAVPTAPAAWAAMLNLQPGETVEVSLQRGDQELSLQTKLSALPEEILSQSLLRTSSKSSTEEFKALEPQLLKLPEFPQEAHYLQPKLSDSQRPGLLIWLSSEKGDDEEAMFDAWQKVCQTNGIILLVARPGSETGWQSEDLEYLQQLVKLATIRFRPTPRQTILGGQQKGGQLAYALAFKDRRTFSGIIADNAPLPRTLQVPDNSPGGQLVVLSILPGNSTFATLVKHDNEQLRQEGYPVSQIERPAGTVLDDATIENIGRWIAGLNRF</sequence>
<proteinExistence type="inferred from homology"/>
<dbReference type="Pfam" id="PF13365">
    <property type="entry name" value="Trypsin_2"/>
    <property type="match status" value="1"/>
</dbReference>
<keyword evidence="3 6" id="KW-0378">Hydrolase</keyword>
<dbReference type="InterPro" id="IPR029058">
    <property type="entry name" value="AB_hydrolase_fold"/>
</dbReference>
<dbReference type="InterPro" id="IPR043504">
    <property type="entry name" value="Peptidase_S1_PA_chymotrypsin"/>
</dbReference>
<dbReference type="GO" id="GO:0004252">
    <property type="term" value="F:serine-type endopeptidase activity"/>
    <property type="evidence" value="ECO:0007669"/>
    <property type="project" value="InterPro"/>
</dbReference>
<accession>A0A5B9QN73</accession>
<dbReference type="Pfam" id="PF13180">
    <property type="entry name" value="PDZ_2"/>
    <property type="match status" value="2"/>
</dbReference>
<evidence type="ECO:0000256" key="2">
    <source>
        <dbReference type="ARBA" id="ARBA00022670"/>
    </source>
</evidence>
<dbReference type="InterPro" id="IPR009003">
    <property type="entry name" value="Peptidase_S1_PA"/>
</dbReference>
<dbReference type="SUPFAM" id="SSF53474">
    <property type="entry name" value="alpha/beta-Hydrolases"/>
    <property type="match status" value="1"/>
</dbReference>
<dbReference type="SUPFAM" id="SSF50156">
    <property type="entry name" value="PDZ domain-like"/>
    <property type="match status" value="2"/>
</dbReference>
<dbReference type="InterPro" id="IPR001478">
    <property type="entry name" value="PDZ"/>
</dbReference>
<evidence type="ECO:0000313" key="7">
    <source>
        <dbReference type="Proteomes" id="UP000323917"/>
    </source>
</evidence>
<dbReference type="KEGG" id="bgok:Pr1d_28720"/>
<dbReference type="AlphaFoldDB" id="A0A5B9QN73"/>
<evidence type="ECO:0000313" key="6">
    <source>
        <dbReference type="EMBL" id="QEG35571.1"/>
    </source>
</evidence>
<dbReference type="GO" id="GO:0006508">
    <property type="term" value="P:proteolysis"/>
    <property type="evidence" value="ECO:0007669"/>
    <property type="project" value="UniProtKB-KW"/>
</dbReference>
<organism evidence="6 7">
    <name type="scientific">Bythopirellula goksoeyrii</name>
    <dbReference type="NCBI Taxonomy" id="1400387"/>
    <lineage>
        <taxon>Bacteria</taxon>
        <taxon>Pseudomonadati</taxon>
        <taxon>Planctomycetota</taxon>
        <taxon>Planctomycetia</taxon>
        <taxon>Pirellulales</taxon>
        <taxon>Lacipirellulaceae</taxon>
        <taxon>Bythopirellula</taxon>
    </lineage>
</organism>
<evidence type="ECO:0000256" key="1">
    <source>
        <dbReference type="ARBA" id="ARBA00010541"/>
    </source>
</evidence>
<keyword evidence="7" id="KW-1185">Reference proteome</keyword>
<evidence type="ECO:0000256" key="4">
    <source>
        <dbReference type="SAM" id="SignalP"/>
    </source>
</evidence>
<dbReference type="PROSITE" id="PS50106">
    <property type="entry name" value="PDZ"/>
    <property type="match status" value="2"/>
</dbReference>
<dbReference type="EMBL" id="CP042913">
    <property type="protein sequence ID" value="QEG35571.1"/>
    <property type="molecule type" value="Genomic_DNA"/>
</dbReference>
<protein>
    <submittedName>
        <fullName evidence="6">Periplasmic serine endoprotease DegP</fullName>
        <ecNumber evidence="6">3.4.21.107</ecNumber>
    </submittedName>
</protein>
<dbReference type="PANTHER" id="PTHR22939">
    <property type="entry name" value="SERINE PROTEASE FAMILY S1C HTRA-RELATED"/>
    <property type="match status" value="1"/>
</dbReference>
<dbReference type="Proteomes" id="UP000323917">
    <property type="component" value="Chromosome"/>
</dbReference>
<dbReference type="InterPro" id="IPR001940">
    <property type="entry name" value="Peptidase_S1C"/>
</dbReference>
<dbReference type="OrthoDB" id="248175at2"/>
<dbReference type="SUPFAM" id="SSF50494">
    <property type="entry name" value="Trypsin-like serine proteases"/>
    <property type="match status" value="1"/>
</dbReference>
<dbReference type="PRINTS" id="PR00834">
    <property type="entry name" value="PROTEASES2C"/>
</dbReference>
<dbReference type="InterPro" id="IPR036034">
    <property type="entry name" value="PDZ_sf"/>
</dbReference>
<gene>
    <name evidence="6" type="primary">degP_2</name>
    <name evidence="6" type="ORF">Pr1d_28720</name>
</gene>
<dbReference type="RefSeq" id="WP_148074071.1">
    <property type="nucleotide sequence ID" value="NZ_CP042913.1"/>
</dbReference>
<dbReference type="Gene3D" id="2.40.10.10">
    <property type="entry name" value="Trypsin-like serine proteases"/>
    <property type="match status" value="2"/>
</dbReference>
<evidence type="ECO:0000259" key="5">
    <source>
        <dbReference type="PROSITE" id="PS50106"/>
    </source>
</evidence>
<evidence type="ECO:0000256" key="3">
    <source>
        <dbReference type="ARBA" id="ARBA00022801"/>
    </source>
</evidence>
<keyword evidence="2 6" id="KW-0645">Protease</keyword>
<dbReference type="EC" id="3.4.21.107" evidence="6"/>
<keyword evidence="4" id="KW-0732">Signal</keyword>
<feature type="signal peptide" evidence="4">
    <location>
        <begin position="1"/>
        <end position="25"/>
    </location>
</feature>
<dbReference type="Gene3D" id="2.30.42.10">
    <property type="match status" value="2"/>
</dbReference>